<dbReference type="PROSITE" id="PS50933">
    <property type="entry name" value="CHRD"/>
    <property type="match status" value="1"/>
</dbReference>
<keyword evidence="4" id="KW-1185">Reference proteome</keyword>
<protein>
    <recommendedName>
        <fullName evidence="2">CHRD domain-containing protein</fullName>
    </recommendedName>
</protein>
<feature type="compositionally biased region" description="Acidic residues" evidence="1">
    <location>
        <begin position="368"/>
        <end position="410"/>
    </location>
</feature>
<feature type="compositionally biased region" description="Acidic residues" evidence="1">
    <location>
        <begin position="229"/>
        <end position="244"/>
    </location>
</feature>
<dbReference type="InterPro" id="IPR010895">
    <property type="entry name" value="CHRD"/>
</dbReference>
<feature type="region of interest" description="Disordered" evidence="1">
    <location>
        <begin position="353"/>
        <end position="410"/>
    </location>
</feature>
<organism evidence="3 4">
    <name type="scientific">Natronococcus pandeyae</name>
    <dbReference type="NCBI Taxonomy" id="2055836"/>
    <lineage>
        <taxon>Archaea</taxon>
        <taxon>Methanobacteriati</taxon>
        <taxon>Methanobacteriota</taxon>
        <taxon>Stenosarchaea group</taxon>
        <taxon>Halobacteria</taxon>
        <taxon>Halobacteriales</taxon>
        <taxon>Natrialbaceae</taxon>
        <taxon>Natronococcus</taxon>
    </lineage>
</organism>
<evidence type="ECO:0000313" key="3">
    <source>
        <dbReference type="EMBL" id="TYL36238.1"/>
    </source>
</evidence>
<name>A0A8J8Q0G8_9EURY</name>
<dbReference type="EMBL" id="PHNJ01000020">
    <property type="protein sequence ID" value="TYL36238.1"/>
    <property type="molecule type" value="Genomic_DNA"/>
</dbReference>
<comment type="caution">
    <text evidence="3">The sequence shown here is derived from an EMBL/GenBank/DDBJ whole genome shotgun (WGS) entry which is preliminary data.</text>
</comment>
<proteinExistence type="predicted"/>
<accession>A0A8J8Q0G8</accession>
<dbReference type="Proteomes" id="UP000766904">
    <property type="component" value="Unassembled WGS sequence"/>
</dbReference>
<dbReference type="AlphaFoldDB" id="A0A8J8Q0G8"/>
<feature type="region of interest" description="Disordered" evidence="1">
    <location>
        <begin position="223"/>
        <end position="244"/>
    </location>
</feature>
<feature type="domain" description="CHRD" evidence="2">
    <location>
        <begin position="72"/>
        <end position="214"/>
    </location>
</feature>
<evidence type="ECO:0000259" key="2">
    <source>
        <dbReference type="PROSITE" id="PS50933"/>
    </source>
</evidence>
<evidence type="ECO:0000313" key="4">
    <source>
        <dbReference type="Proteomes" id="UP000766904"/>
    </source>
</evidence>
<evidence type="ECO:0000256" key="1">
    <source>
        <dbReference type="SAM" id="MobiDB-lite"/>
    </source>
</evidence>
<reference evidence="3" key="1">
    <citation type="submission" date="2017-11" db="EMBL/GenBank/DDBJ databases">
        <authorList>
            <person name="Kajale S.C."/>
            <person name="Sharma A."/>
        </authorList>
    </citation>
    <scope>NUCLEOTIDE SEQUENCE</scope>
    <source>
        <strain evidence="3">LS1_42</strain>
    </source>
</reference>
<dbReference type="Pfam" id="PF07452">
    <property type="entry name" value="CHRD"/>
    <property type="match status" value="1"/>
</dbReference>
<dbReference type="SMART" id="SM00754">
    <property type="entry name" value="CHRD"/>
    <property type="match status" value="1"/>
</dbReference>
<sequence>MSVAASSGVGIMLLSGERYCMGDDSPSFQSDSFNVHRRSLLALGAATAVGTGLGTTTVAASNLDVQEDEPAEAGIFLAALTGDQQPESVETDATGGAVFSLSEDGAELEYALLVNGIEDADQAHIHLGGAREDGPVAAWLYPDPGADEPELQDGRFDGVLATDTIADEHVTDAVEGETIDALVEEITDGNAYVNVHTEEHPDGEIRGQLVSVEDAAAALLEGEPAIADIPDDDPDEDDRDDEPDDEEVIQFVDCHTVRIVGDFPEVVIYPLELMEPGDQPGEPDQYLVGAMGSFPVGPVDGERVIDMREEIGQRVVISAVDVLDDEFSVGEAVHERIHPDRDECIEQLFVDAGVEPPDDPFGEVPAADPDDDVPDDEENDEVPADDPEDGPDTEEGAADGEPIENGEDET</sequence>
<gene>
    <name evidence="3" type="ORF">CV102_23435</name>
</gene>